<keyword evidence="2" id="KW-0812">Transmembrane</keyword>
<evidence type="ECO:0000313" key="4">
    <source>
        <dbReference type="Proteomes" id="UP000030641"/>
    </source>
</evidence>
<dbReference type="AlphaFoldDB" id="A0A074Y756"/>
<gene>
    <name evidence="3" type="ORF">AUEXF2481DRAFT_43756</name>
</gene>
<dbReference type="InParanoid" id="A0A074Y756"/>
<dbReference type="GeneID" id="25367489"/>
<feature type="transmembrane region" description="Helical" evidence="2">
    <location>
        <begin position="80"/>
        <end position="102"/>
    </location>
</feature>
<sequence>MTTIGTFILTLKVPPITTITLTSNEERRLRNERLSRESREYREKVRLEMQERDREREAEEAAKLLEEKEQKAKPGVFRQYCLLLIVCSLSALTASCVVGNWADIQAWFAETSSS</sequence>
<name>A0A074Y756_AURSE</name>
<keyword evidence="2" id="KW-1133">Transmembrane helix</keyword>
<dbReference type="EMBL" id="KL584775">
    <property type="protein sequence ID" value="KEQ91814.1"/>
    <property type="molecule type" value="Genomic_DNA"/>
</dbReference>
<protein>
    <submittedName>
        <fullName evidence="3">Uncharacterized protein</fullName>
    </submittedName>
</protein>
<reference evidence="3 4" key="1">
    <citation type="journal article" date="2014" name="BMC Genomics">
        <title>Genome sequencing of four Aureobasidium pullulans varieties: biotechnological potential, stress tolerance, and description of new species.</title>
        <authorList>
            <person name="Gostin Ar C."/>
            <person name="Ohm R.A."/>
            <person name="Kogej T."/>
            <person name="Sonjak S."/>
            <person name="Turk M."/>
            <person name="Zajc J."/>
            <person name="Zalar P."/>
            <person name="Grube M."/>
            <person name="Sun H."/>
            <person name="Han J."/>
            <person name="Sharma A."/>
            <person name="Chiniquy J."/>
            <person name="Ngan C.Y."/>
            <person name="Lipzen A."/>
            <person name="Barry K."/>
            <person name="Grigoriev I.V."/>
            <person name="Gunde-Cimerman N."/>
        </authorList>
    </citation>
    <scope>NUCLEOTIDE SEQUENCE [LARGE SCALE GENOMIC DNA]</scope>
    <source>
        <strain evidence="3 4">EXF-2481</strain>
    </source>
</reference>
<keyword evidence="1" id="KW-0175">Coiled coil</keyword>
<keyword evidence="4" id="KW-1185">Reference proteome</keyword>
<dbReference type="RefSeq" id="XP_013340252.1">
    <property type="nucleotide sequence ID" value="XM_013484798.1"/>
</dbReference>
<evidence type="ECO:0000256" key="1">
    <source>
        <dbReference type="SAM" id="Coils"/>
    </source>
</evidence>
<feature type="coiled-coil region" evidence="1">
    <location>
        <begin position="24"/>
        <end position="71"/>
    </location>
</feature>
<dbReference type="HOGENOM" id="CLU_2120637_0_0_1"/>
<organism evidence="3 4">
    <name type="scientific">Aureobasidium subglaciale (strain EXF-2481)</name>
    <name type="common">Aureobasidium pullulans var. subglaciale</name>
    <dbReference type="NCBI Taxonomy" id="1043005"/>
    <lineage>
        <taxon>Eukaryota</taxon>
        <taxon>Fungi</taxon>
        <taxon>Dikarya</taxon>
        <taxon>Ascomycota</taxon>
        <taxon>Pezizomycotina</taxon>
        <taxon>Dothideomycetes</taxon>
        <taxon>Dothideomycetidae</taxon>
        <taxon>Dothideales</taxon>
        <taxon>Saccotheciaceae</taxon>
        <taxon>Aureobasidium</taxon>
    </lineage>
</organism>
<accession>A0A074Y756</accession>
<evidence type="ECO:0000256" key="2">
    <source>
        <dbReference type="SAM" id="Phobius"/>
    </source>
</evidence>
<proteinExistence type="predicted"/>
<keyword evidence="2" id="KW-0472">Membrane</keyword>
<evidence type="ECO:0000313" key="3">
    <source>
        <dbReference type="EMBL" id="KEQ91814.1"/>
    </source>
</evidence>
<dbReference type="Proteomes" id="UP000030641">
    <property type="component" value="Unassembled WGS sequence"/>
</dbReference>